<comment type="caution">
    <text evidence="1">The sequence shown here is derived from an EMBL/GenBank/DDBJ whole genome shotgun (WGS) entry which is preliminary data.</text>
</comment>
<protein>
    <submittedName>
        <fullName evidence="1">DUF3305 domain-containing protein</fullName>
    </submittedName>
</protein>
<dbReference type="EMBL" id="JBFBVU010000010">
    <property type="protein sequence ID" value="MEV8467155.1"/>
    <property type="molecule type" value="Genomic_DNA"/>
</dbReference>
<keyword evidence="2" id="KW-1185">Reference proteome</keyword>
<name>A0ABV3L6J3_9RHOB</name>
<evidence type="ECO:0000313" key="1">
    <source>
        <dbReference type="EMBL" id="MEV8467155.1"/>
    </source>
</evidence>
<dbReference type="InterPro" id="IPR021736">
    <property type="entry name" value="DUF3305"/>
</dbReference>
<sequence>MPLGVVMRRTPGVTRWARWHWIASGILPGAQAADWRELRRDGETVEYHADTVPLTLWATDTEAYRVGLADNPPCIYVILREATATDARMPYEVHLVTASPYEAQDYADSGEEIVEKVPMSAGLIAWVQAFIDTHHEDEVFIKRRRDKKRVDLVEDGIGDSRIEQLTDVYRAPRRKAGLQ</sequence>
<dbReference type="Proteomes" id="UP001553161">
    <property type="component" value="Unassembled WGS sequence"/>
</dbReference>
<evidence type="ECO:0000313" key="2">
    <source>
        <dbReference type="Proteomes" id="UP001553161"/>
    </source>
</evidence>
<proteinExistence type="predicted"/>
<dbReference type="Pfam" id="PF11749">
    <property type="entry name" value="DUF3305"/>
    <property type="match status" value="1"/>
</dbReference>
<organism evidence="1 2">
    <name type="scientific">Meridianimarinicoccus marinus</name>
    <dbReference type="NCBI Taxonomy" id="3231483"/>
    <lineage>
        <taxon>Bacteria</taxon>
        <taxon>Pseudomonadati</taxon>
        <taxon>Pseudomonadota</taxon>
        <taxon>Alphaproteobacteria</taxon>
        <taxon>Rhodobacterales</taxon>
        <taxon>Paracoccaceae</taxon>
        <taxon>Meridianimarinicoccus</taxon>
    </lineage>
</organism>
<gene>
    <name evidence="1" type="ORF">AB0T83_10220</name>
</gene>
<reference evidence="1 2" key="1">
    <citation type="submission" date="2024-07" db="EMBL/GenBank/DDBJ databases">
        <authorList>
            <person name="Kang M."/>
        </authorList>
    </citation>
    <scope>NUCLEOTIDE SEQUENCE [LARGE SCALE GENOMIC DNA]</scope>
    <source>
        <strain evidence="1 2">DFM31</strain>
    </source>
</reference>
<accession>A0ABV3L6J3</accession>